<evidence type="ECO:0000313" key="3">
    <source>
        <dbReference type="EMBL" id="PIO60244.1"/>
    </source>
</evidence>
<dbReference type="GO" id="GO:0005615">
    <property type="term" value="C:extracellular space"/>
    <property type="evidence" value="ECO:0007669"/>
    <property type="project" value="TreeGrafter"/>
</dbReference>
<protein>
    <recommendedName>
        <fullName evidence="2">Glycoside hydrolase family 2 catalytic domain-containing protein</fullName>
    </recommendedName>
</protein>
<dbReference type="GO" id="GO:0030246">
    <property type="term" value="F:carbohydrate binding"/>
    <property type="evidence" value="ECO:0007669"/>
    <property type="project" value="TreeGrafter"/>
</dbReference>
<name>A0A2G9TQH6_TELCI</name>
<sequence length="130" mass="15250">MGKLDWINQSVYWDIALWSDKYKRPILVTEYGADSLPGLNQEPSVDFSEQYQNDLIIRTHHAFDALRSEHRLAGEMIWNFADFMTGMTTTRAVGNHKGVFTRTRQAKMAAYTLRNRYLTLFNQTDLEIWK</sequence>
<dbReference type="PANTHER" id="PTHR10066">
    <property type="entry name" value="BETA-GLUCURONIDASE"/>
    <property type="match status" value="1"/>
</dbReference>
<dbReference type="SUPFAM" id="SSF51445">
    <property type="entry name" value="(Trans)glycosidases"/>
    <property type="match status" value="1"/>
</dbReference>
<comment type="similarity">
    <text evidence="1">Belongs to the glycosyl hydrolase 2 family.</text>
</comment>
<dbReference type="GO" id="GO:0005975">
    <property type="term" value="P:carbohydrate metabolic process"/>
    <property type="evidence" value="ECO:0007669"/>
    <property type="project" value="InterPro"/>
</dbReference>
<accession>A0A2G9TQH6</accession>
<dbReference type="PANTHER" id="PTHR10066:SF67">
    <property type="entry name" value="BETA-GLUCURONIDASE"/>
    <property type="match status" value="1"/>
</dbReference>
<proteinExistence type="inferred from homology"/>
<dbReference type="Proteomes" id="UP000230423">
    <property type="component" value="Unassembled WGS sequence"/>
</dbReference>
<evidence type="ECO:0000259" key="2">
    <source>
        <dbReference type="Pfam" id="PF02836"/>
    </source>
</evidence>
<dbReference type="GO" id="GO:0004566">
    <property type="term" value="F:beta-glucuronidase activity"/>
    <property type="evidence" value="ECO:0007669"/>
    <property type="project" value="TreeGrafter"/>
</dbReference>
<dbReference type="GO" id="GO:0019391">
    <property type="term" value="P:glucuronoside catabolic process"/>
    <property type="evidence" value="ECO:0007669"/>
    <property type="project" value="TreeGrafter"/>
</dbReference>
<organism evidence="3 4">
    <name type="scientific">Teladorsagia circumcincta</name>
    <name type="common">Brown stomach worm</name>
    <name type="synonym">Ostertagia circumcincta</name>
    <dbReference type="NCBI Taxonomy" id="45464"/>
    <lineage>
        <taxon>Eukaryota</taxon>
        <taxon>Metazoa</taxon>
        <taxon>Ecdysozoa</taxon>
        <taxon>Nematoda</taxon>
        <taxon>Chromadorea</taxon>
        <taxon>Rhabditida</taxon>
        <taxon>Rhabditina</taxon>
        <taxon>Rhabditomorpha</taxon>
        <taxon>Strongyloidea</taxon>
        <taxon>Trichostrongylidae</taxon>
        <taxon>Teladorsagia</taxon>
    </lineage>
</organism>
<evidence type="ECO:0000313" key="4">
    <source>
        <dbReference type="Proteomes" id="UP000230423"/>
    </source>
</evidence>
<dbReference type="AlphaFoldDB" id="A0A2G9TQH6"/>
<gene>
    <name evidence="3" type="ORF">TELCIR_18264</name>
</gene>
<dbReference type="InterPro" id="IPR006103">
    <property type="entry name" value="Glyco_hydro_2_cat"/>
</dbReference>
<evidence type="ECO:0000256" key="1">
    <source>
        <dbReference type="ARBA" id="ARBA00007401"/>
    </source>
</evidence>
<dbReference type="Pfam" id="PF02836">
    <property type="entry name" value="Glyco_hydro_2_C"/>
    <property type="match status" value="1"/>
</dbReference>
<dbReference type="Gene3D" id="3.20.20.80">
    <property type="entry name" value="Glycosidases"/>
    <property type="match status" value="1"/>
</dbReference>
<dbReference type="EMBL" id="KZ355854">
    <property type="protein sequence ID" value="PIO60244.1"/>
    <property type="molecule type" value="Genomic_DNA"/>
</dbReference>
<dbReference type="InterPro" id="IPR017853">
    <property type="entry name" value="GH"/>
</dbReference>
<feature type="domain" description="Glycoside hydrolase family 2 catalytic" evidence="2">
    <location>
        <begin position="16"/>
        <end position="119"/>
    </location>
</feature>
<reference evidence="3 4" key="1">
    <citation type="submission" date="2015-09" db="EMBL/GenBank/DDBJ databases">
        <title>Draft genome of the parasitic nematode Teladorsagia circumcincta isolate WARC Sus (inbred).</title>
        <authorList>
            <person name="Mitreva M."/>
        </authorList>
    </citation>
    <scope>NUCLEOTIDE SEQUENCE [LARGE SCALE GENOMIC DNA]</scope>
    <source>
        <strain evidence="3 4">S</strain>
    </source>
</reference>
<keyword evidence="4" id="KW-1185">Reference proteome</keyword>
<dbReference type="OrthoDB" id="408532at2759"/>